<evidence type="ECO:0000313" key="1">
    <source>
        <dbReference type="EMBL" id="CCO50390.1"/>
    </source>
</evidence>
<evidence type="ECO:0000313" key="2">
    <source>
        <dbReference type="Proteomes" id="UP000018211"/>
    </source>
</evidence>
<protein>
    <submittedName>
        <fullName evidence="1">Uncharacterized protein</fullName>
    </submittedName>
</protein>
<accession>A0AAV2W1M3</accession>
<reference evidence="1 2" key="1">
    <citation type="journal article" date="2013" name="ISME J.">
        <title>Comparative genomics of pathogenic lineages of Vibrio nigripulchritudo identifies virulence-associated traits.</title>
        <authorList>
            <person name="Goudenege D."/>
            <person name="Labreuche Y."/>
            <person name="Krin E."/>
            <person name="Ansquer D."/>
            <person name="Mangenot S."/>
            <person name="Calteau A."/>
            <person name="Medigue C."/>
            <person name="Mazel D."/>
            <person name="Polz M.F."/>
            <person name="Le Roux F."/>
        </authorList>
    </citation>
    <scope>NUCLEOTIDE SEQUENCE [LARGE SCALE GENOMIC DNA]</scope>
    <source>
        <strain evidence="1 2">SOn1</strain>
    </source>
</reference>
<name>A0AAV2W1M3_9VIBR</name>
<dbReference type="AlphaFoldDB" id="A0AAV2W1M3"/>
<proteinExistence type="predicted"/>
<dbReference type="Proteomes" id="UP000018211">
    <property type="component" value="Unassembled WGS sequence"/>
</dbReference>
<dbReference type="EMBL" id="CAOF01000202">
    <property type="protein sequence ID" value="CCO50390.1"/>
    <property type="molecule type" value="Genomic_DNA"/>
</dbReference>
<comment type="caution">
    <text evidence="1">The sequence shown here is derived from an EMBL/GenBank/DDBJ whole genome shotgun (WGS) entry which is preliminary data.</text>
</comment>
<gene>
    <name evidence="1" type="ORF">VIBNISOn1_p0228</name>
</gene>
<sequence length="158" mass="17409">MHIAKDDAFESGMTYVLAFTGNSVRIHKIDAPNVSVGETGSMIRQGKIGETVALPDGVRARTGRGQDPFFGKFNAAKQKGQFAPELFKEDGDLFVGATARFVVIDVPNRLLGEQVNVFATTAVRHKGEWSQVDRHTNVLFPYVFLTDVSTWNACSLWC</sequence>
<organism evidence="1 2">
    <name type="scientific">Vibrio nigripulchritudo SOn1</name>
    <dbReference type="NCBI Taxonomy" id="1238450"/>
    <lineage>
        <taxon>Bacteria</taxon>
        <taxon>Pseudomonadati</taxon>
        <taxon>Pseudomonadota</taxon>
        <taxon>Gammaproteobacteria</taxon>
        <taxon>Vibrionales</taxon>
        <taxon>Vibrionaceae</taxon>
        <taxon>Vibrio</taxon>
    </lineage>
</organism>